<dbReference type="GO" id="GO:0005737">
    <property type="term" value="C:cytoplasm"/>
    <property type="evidence" value="ECO:0007669"/>
    <property type="project" value="TreeGrafter"/>
</dbReference>
<dbReference type="AlphaFoldDB" id="C8NFQ6"/>
<dbReference type="InterPro" id="IPR002818">
    <property type="entry name" value="DJ-1/PfpI"/>
</dbReference>
<dbReference type="InterPro" id="IPR029062">
    <property type="entry name" value="Class_I_gatase-like"/>
</dbReference>
<protein>
    <submittedName>
        <fullName evidence="2">DJ-1 family protein</fullName>
    </submittedName>
</protein>
<dbReference type="Gene3D" id="3.40.50.880">
    <property type="match status" value="1"/>
</dbReference>
<evidence type="ECO:0000259" key="1">
    <source>
        <dbReference type="Pfam" id="PF01965"/>
    </source>
</evidence>
<dbReference type="RefSeq" id="WP_005606675.1">
    <property type="nucleotide sequence ID" value="NZ_CP102283.1"/>
</dbReference>
<proteinExistence type="predicted"/>
<dbReference type="InterPro" id="IPR050325">
    <property type="entry name" value="Prot/Nucl_acid_deglycase"/>
</dbReference>
<comment type="caution">
    <text evidence="2">The sequence shown here is derived from an EMBL/GenBank/DDBJ whole genome shotgun (WGS) entry which is preliminary data.</text>
</comment>
<organism evidence="2 3">
    <name type="scientific">Granulicatella adiacens ATCC 49175</name>
    <dbReference type="NCBI Taxonomy" id="638301"/>
    <lineage>
        <taxon>Bacteria</taxon>
        <taxon>Bacillati</taxon>
        <taxon>Bacillota</taxon>
        <taxon>Bacilli</taxon>
        <taxon>Lactobacillales</taxon>
        <taxon>Carnobacteriaceae</taxon>
        <taxon>Granulicatella</taxon>
    </lineage>
</organism>
<name>C8NFQ6_9LACT</name>
<dbReference type="SUPFAM" id="SSF52317">
    <property type="entry name" value="Class I glutamine amidotransferase-like"/>
    <property type="match status" value="1"/>
</dbReference>
<dbReference type="Pfam" id="PF01965">
    <property type="entry name" value="DJ-1_PfpI"/>
    <property type="match status" value="1"/>
</dbReference>
<dbReference type="NCBIfam" id="TIGR01383">
    <property type="entry name" value="not_thiJ"/>
    <property type="match status" value="1"/>
</dbReference>
<dbReference type="PANTHER" id="PTHR48094">
    <property type="entry name" value="PROTEIN/NUCLEIC ACID DEGLYCASE DJ-1-RELATED"/>
    <property type="match status" value="1"/>
</dbReference>
<dbReference type="STRING" id="638301.HMPREF0444_0751"/>
<dbReference type="EMBL" id="ACKZ01000016">
    <property type="protein sequence ID" value="EEW37392.1"/>
    <property type="molecule type" value="Genomic_DNA"/>
</dbReference>
<dbReference type="Proteomes" id="UP000005926">
    <property type="component" value="Unassembled WGS sequence"/>
</dbReference>
<dbReference type="eggNOG" id="COG0693">
    <property type="taxonomic scope" value="Bacteria"/>
</dbReference>
<evidence type="ECO:0000313" key="3">
    <source>
        <dbReference type="Proteomes" id="UP000005926"/>
    </source>
</evidence>
<dbReference type="CDD" id="cd03135">
    <property type="entry name" value="GATase1_DJ-1"/>
    <property type="match status" value="1"/>
</dbReference>
<accession>C8NFQ6</accession>
<evidence type="ECO:0000313" key="2">
    <source>
        <dbReference type="EMBL" id="EEW37392.1"/>
    </source>
</evidence>
<dbReference type="InterPro" id="IPR006287">
    <property type="entry name" value="DJ-1"/>
</dbReference>
<dbReference type="GeneID" id="78412910"/>
<keyword evidence="3" id="KW-1185">Reference proteome</keyword>
<sequence length="184" mass="20013">MANVVVFLAEGFEEIEGLATVDILRRAGHIVHTVGIGGQVITGSHKISVKTDDELETFYWAQIDALVLPGGIPGAHHLRENDFLIQKLKEYSKKGKIIAAICAAPIVLHRAGLLKKKKFTCYPGFEDEINDGIYTGTLVEKDGKIITGCGAAASFEFAYTIAEALGTDTSALREGMQYNKLFKK</sequence>
<feature type="domain" description="DJ-1/PfpI" evidence="1">
    <location>
        <begin position="3"/>
        <end position="163"/>
    </location>
</feature>
<reference evidence="2 3" key="1">
    <citation type="submission" date="2009-08" db="EMBL/GenBank/DDBJ databases">
        <authorList>
            <person name="Muzny D."/>
            <person name="Qin X."/>
            <person name="Deng J."/>
            <person name="Jiang H."/>
            <person name="Liu Y."/>
            <person name="Qu J."/>
            <person name="Song X.-Z."/>
            <person name="Zhang L."/>
            <person name="Thornton R."/>
            <person name="Coyle M."/>
            <person name="Francisco L."/>
            <person name="Jackson L."/>
            <person name="Javaid M."/>
            <person name="Korchina V."/>
            <person name="Kovar C."/>
            <person name="Mata R."/>
            <person name="Mathew T."/>
            <person name="Ngo R."/>
            <person name="Nguyen L."/>
            <person name="Nguyen N."/>
            <person name="Okwuonu G."/>
            <person name="Ongeri F."/>
            <person name="Pham C."/>
            <person name="Simmons D."/>
            <person name="Wilczek-Boney K."/>
            <person name="Hale W."/>
            <person name="Jakkamsetti A."/>
            <person name="Pham P."/>
            <person name="Ruth R."/>
            <person name="San Lucas F."/>
            <person name="Warren J."/>
            <person name="Zhang J."/>
            <person name="Zhao Z."/>
            <person name="Zhou C."/>
            <person name="Zhu D."/>
            <person name="Lee S."/>
            <person name="Bess C."/>
            <person name="Blankenburg K."/>
            <person name="Forbes L."/>
            <person name="Fu Q."/>
            <person name="Gubbala S."/>
            <person name="Hirani K."/>
            <person name="Jayaseelan J.C."/>
            <person name="Lara F."/>
            <person name="Munidasa M."/>
            <person name="Palculict T."/>
            <person name="Patil S."/>
            <person name="Pu L.-L."/>
            <person name="Saada N."/>
            <person name="Tang L."/>
            <person name="Weissenberger G."/>
            <person name="Zhu Y."/>
            <person name="Hemphill L."/>
            <person name="Shang Y."/>
            <person name="Youmans B."/>
            <person name="Ayvaz T."/>
            <person name="Ross M."/>
            <person name="Santibanez J."/>
            <person name="Aqrawi P."/>
            <person name="Gross S."/>
            <person name="Joshi V."/>
            <person name="Fowler G."/>
            <person name="Nazareth L."/>
            <person name="Reid J."/>
            <person name="Worley K."/>
            <person name="Petrosino J."/>
            <person name="Highlander S."/>
            <person name="Gibbs R."/>
        </authorList>
    </citation>
    <scope>NUCLEOTIDE SEQUENCE [LARGE SCALE GENOMIC DNA]</scope>
    <source>
        <strain evidence="2 3">ATCC 49175</strain>
    </source>
</reference>
<gene>
    <name evidence="2" type="ORF">HMPREF0444_0751</name>
</gene>
<dbReference type="PANTHER" id="PTHR48094:SF12">
    <property type="entry name" value="PARKINSON DISEASE PROTEIN 7 HOMOLOG"/>
    <property type="match status" value="1"/>
</dbReference>
<dbReference type="HOGENOM" id="CLU_000445_44_2_9"/>